<keyword evidence="1" id="KW-0175">Coiled coil</keyword>
<feature type="transmembrane region" description="Helical" evidence="2">
    <location>
        <begin position="91"/>
        <end position="111"/>
    </location>
</feature>
<evidence type="ECO:0000256" key="1">
    <source>
        <dbReference type="SAM" id="Coils"/>
    </source>
</evidence>
<dbReference type="OrthoDB" id="2379712at2"/>
<protein>
    <recommendedName>
        <fullName evidence="3">GAF domain-containing protein</fullName>
    </recommendedName>
</protein>
<evidence type="ECO:0000259" key="3">
    <source>
        <dbReference type="SMART" id="SM00065"/>
    </source>
</evidence>
<dbReference type="Proteomes" id="UP000195437">
    <property type="component" value="Chromosome"/>
</dbReference>
<dbReference type="SMART" id="SM00065">
    <property type="entry name" value="GAF"/>
    <property type="match status" value="1"/>
</dbReference>
<evidence type="ECO:0000313" key="5">
    <source>
        <dbReference type="Proteomes" id="UP000195437"/>
    </source>
</evidence>
<keyword evidence="2" id="KW-0812">Transmembrane</keyword>
<dbReference type="Gene3D" id="3.30.450.40">
    <property type="match status" value="1"/>
</dbReference>
<name>A0A1Y0IRB7_9BACL</name>
<proteinExistence type="predicted"/>
<dbReference type="RefSeq" id="WP_087458318.1">
    <property type="nucleotide sequence ID" value="NZ_CP021434.1"/>
</dbReference>
<dbReference type="Pfam" id="PF13492">
    <property type="entry name" value="GAF_3"/>
    <property type="match status" value="1"/>
</dbReference>
<keyword evidence="2" id="KW-1133">Transmembrane helix</keyword>
<accession>A0A1Y0IRB7</accession>
<evidence type="ECO:0000256" key="2">
    <source>
        <dbReference type="SAM" id="Phobius"/>
    </source>
</evidence>
<dbReference type="KEGG" id="tum:CBW65_19750"/>
<dbReference type="InterPro" id="IPR029016">
    <property type="entry name" value="GAF-like_dom_sf"/>
</dbReference>
<dbReference type="AlphaFoldDB" id="A0A1Y0IRB7"/>
<dbReference type="InterPro" id="IPR003018">
    <property type="entry name" value="GAF"/>
</dbReference>
<dbReference type="SUPFAM" id="SSF55781">
    <property type="entry name" value="GAF domain-like"/>
    <property type="match status" value="1"/>
</dbReference>
<gene>
    <name evidence="4" type="ORF">CBW65_19750</name>
</gene>
<organism evidence="4 5">
    <name type="scientific">Tumebacillus avium</name>
    <dbReference type="NCBI Taxonomy" id="1903704"/>
    <lineage>
        <taxon>Bacteria</taxon>
        <taxon>Bacillati</taxon>
        <taxon>Bacillota</taxon>
        <taxon>Bacilli</taxon>
        <taxon>Bacillales</taxon>
        <taxon>Alicyclobacillaceae</taxon>
        <taxon>Tumebacillus</taxon>
    </lineage>
</organism>
<reference evidence="5" key="1">
    <citation type="submission" date="2017-05" db="EMBL/GenBank/DDBJ databases">
        <authorList>
            <person name="Sung H."/>
        </authorList>
    </citation>
    <scope>NUCLEOTIDE SEQUENCE [LARGE SCALE GENOMIC DNA]</scope>
    <source>
        <strain evidence="5">AR23208</strain>
    </source>
</reference>
<sequence length="431" mass="48887">MIPFRRKLTGLLEVLIGLGLIVGFFPAVTLLNVNPSPFFLLVIYGAWVAGPVIGLLSGLLSSVLYLAMLTTTTAFPINALWSFIIADPTHYLTPMFLLVAGYVFGELRTTLERRMQRLRDQASLMQQEATEARSRLQQAETALFELQGRVLGQTATMTRLYQIAQSLNVLSVEKILTELLGVLEDLLQVEQASIYRIEEGNRFARLAVRVGQPAWSNSVTIDTHELVKKAIEQGKVLTFKDAKERPAPIYIVPLFRQNRTYALIAIHRLPMSKVTADTTQLLEVLTKWASASLERAAAYEAARLKDATYPNSRFLRAPYFHEQCGLEHDRFMRYGVPYTILEATLHTVVPDEEVPELLSELLRGKMRTFDLATWEPETNRLLLLFPTLEHQYAGGVAQRIWERLASDEFQVLDTRILHNECEIRAEKRVEA</sequence>
<feature type="transmembrane region" description="Helical" evidence="2">
    <location>
        <begin position="63"/>
        <end position="85"/>
    </location>
</feature>
<dbReference type="EMBL" id="CP021434">
    <property type="protein sequence ID" value="ARU62967.1"/>
    <property type="molecule type" value="Genomic_DNA"/>
</dbReference>
<feature type="domain" description="GAF" evidence="3">
    <location>
        <begin position="171"/>
        <end position="303"/>
    </location>
</feature>
<keyword evidence="5" id="KW-1185">Reference proteome</keyword>
<keyword evidence="2" id="KW-0472">Membrane</keyword>
<feature type="transmembrane region" description="Helical" evidence="2">
    <location>
        <begin position="12"/>
        <end position="31"/>
    </location>
</feature>
<evidence type="ECO:0000313" key="4">
    <source>
        <dbReference type="EMBL" id="ARU62967.1"/>
    </source>
</evidence>
<feature type="transmembrane region" description="Helical" evidence="2">
    <location>
        <begin position="37"/>
        <end position="56"/>
    </location>
</feature>
<feature type="coiled-coil region" evidence="1">
    <location>
        <begin position="108"/>
        <end position="149"/>
    </location>
</feature>